<keyword evidence="1" id="KW-0812">Transmembrane</keyword>
<feature type="transmembrane region" description="Helical" evidence="1">
    <location>
        <begin position="208"/>
        <end position="229"/>
    </location>
</feature>
<accession>A0ABM9BG00</accession>
<organism evidence="2 3">
    <name type="scientific">Paenibacillus pseudetheri</name>
    <dbReference type="NCBI Taxonomy" id="2897682"/>
    <lineage>
        <taxon>Bacteria</taxon>
        <taxon>Bacillati</taxon>
        <taxon>Bacillota</taxon>
        <taxon>Bacilli</taxon>
        <taxon>Bacillales</taxon>
        <taxon>Paenibacillaceae</taxon>
        <taxon>Paenibacillus</taxon>
    </lineage>
</organism>
<dbReference type="EMBL" id="CAKMAB010000020">
    <property type="protein sequence ID" value="CAH1057419.1"/>
    <property type="molecule type" value="Genomic_DNA"/>
</dbReference>
<feature type="transmembrane region" description="Helical" evidence="1">
    <location>
        <begin position="18"/>
        <end position="36"/>
    </location>
</feature>
<protein>
    <recommendedName>
        <fullName evidence="4">ABC transporter permease</fullName>
    </recommendedName>
</protein>
<feature type="transmembrane region" description="Helical" evidence="1">
    <location>
        <begin position="84"/>
        <end position="106"/>
    </location>
</feature>
<reference evidence="2" key="1">
    <citation type="submission" date="2021-12" db="EMBL/GenBank/DDBJ databases">
        <authorList>
            <person name="Criscuolo A."/>
        </authorList>
    </citation>
    <scope>NUCLEOTIDE SEQUENCE</scope>
    <source>
        <strain evidence="2">CIP111894</strain>
    </source>
</reference>
<evidence type="ECO:0008006" key="4">
    <source>
        <dbReference type="Google" id="ProtNLM"/>
    </source>
</evidence>
<dbReference type="Proteomes" id="UP000838749">
    <property type="component" value="Unassembled WGS sequence"/>
</dbReference>
<sequence length="238" mass="26773">MTALISFIHTCFMRSYRYGPPTFVFILGILFVYSVVPNPVMSSYAFSTIFLFIVSAVIGYTLIDIETVNQESVTLLHSGSLLKLYISKLLYSWLFSIPLALYAVLFPAIFHKFDRNPSLEELGMSFIYHIAAAWLGVALACWFSSKFIRSRVMSFLMLGLLIVITLSVQGIEDRLPDGLKSAMILFPPLNSIINVLFDYESATLFNKLSVVGASLLYGTMIAMLFLLMLNKRKLDSSH</sequence>
<feature type="transmembrane region" description="Helical" evidence="1">
    <location>
        <begin position="152"/>
        <end position="171"/>
    </location>
</feature>
<name>A0ABM9BG00_9BACL</name>
<keyword evidence="1" id="KW-0472">Membrane</keyword>
<evidence type="ECO:0000256" key="1">
    <source>
        <dbReference type="SAM" id="Phobius"/>
    </source>
</evidence>
<evidence type="ECO:0000313" key="2">
    <source>
        <dbReference type="EMBL" id="CAH1057419.1"/>
    </source>
</evidence>
<feature type="transmembrane region" description="Helical" evidence="1">
    <location>
        <begin position="42"/>
        <end position="63"/>
    </location>
</feature>
<keyword evidence="1" id="KW-1133">Transmembrane helix</keyword>
<keyword evidence="3" id="KW-1185">Reference proteome</keyword>
<gene>
    <name evidence="2" type="ORF">PAECIP111894_03577</name>
</gene>
<dbReference type="RefSeq" id="WP_234536425.1">
    <property type="nucleotide sequence ID" value="NZ_CAKMAB010000020.1"/>
</dbReference>
<evidence type="ECO:0000313" key="3">
    <source>
        <dbReference type="Proteomes" id="UP000838749"/>
    </source>
</evidence>
<proteinExistence type="predicted"/>
<feature type="transmembrane region" description="Helical" evidence="1">
    <location>
        <begin position="126"/>
        <end position="145"/>
    </location>
</feature>
<comment type="caution">
    <text evidence="2">The sequence shown here is derived from an EMBL/GenBank/DDBJ whole genome shotgun (WGS) entry which is preliminary data.</text>
</comment>